<protein>
    <submittedName>
        <fullName evidence="3">Glycosyltransferase involved in cell wall biosynthesis</fullName>
    </submittedName>
</protein>
<keyword evidence="4" id="KW-1185">Reference proteome</keyword>
<dbReference type="CDD" id="cd02511">
    <property type="entry name" value="Beta4Glucosyltransferase"/>
    <property type="match status" value="1"/>
</dbReference>
<organism evidence="3 4">
    <name type="scientific">Hoylesella shahii DSM 15611 = JCM 12083</name>
    <dbReference type="NCBI Taxonomy" id="1122991"/>
    <lineage>
        <taxon>Bacteria</taxon>
        <taxon>Pseudomonadati</taxon>
        <taxon>Bacteroidota</taxon>
        <taxon>Bacteroidia</taxon>
        <taxon>Bacteroidales</taxon>
        <taxon>Prevotellaceae</taxon>
        <taxon>Hoylesella</taxon>
    </lineage>
</organism>
<dbReference type="SUPFAM" id="SSF53448">
    <property type="entry name" value="Nucleotide-diphospho-sugar transferases"/>
    <property type="match status" value="1"/>
</dbReference>
<keyword evidence="3" id="KW-0808">Transferase</keyword>
<dbReference type="RefSeq" id="WP_025816543.1">
    <property type="nucleotide sequence ID" value="NZ_BAIZ01000026.1"/>
</dbReference>
<evidence type="ECO:0000313" key="3">
    <source>
        <dbReference type="EMBL" id="PXX20966.1"/>
    </source>
</evidence>
<dbReference type="STRING" id="1122991.GCA_000613445_01256"/>
<reference evidence="3 4" key="1">
    <citation type="submission" date="2018-05" db="EMBL/GenBank/DDBJ databases">
        <title>Genomic Encyclopedia of Type Strains, Phase I: the one thousand microbial genomes (KMG-I) project.</title>
        <authorList>
            <person name="Kyrpides N."/>
        </authorList>
    </citation>
    <scope>NUCLEOTIDE SEQUENCE [LARGE SCALE GENOMIC DNA]</scope>
    <source>
        <strain evidence="3 4">DSM 15611</strain>
    </source>
</reference>
<gene>
    <name evidence="3" type="ORF">EJ73_02047</name>
</gene>
<dbReference type="GeneID" id="84898355"/>
<comment type="similarity">
    <text evidence="1">Belongs to the glycosyltransferase 2 family. WaaE/KdtX subfamily.</text>
</comment>
<dbReference type="PANTHER" id="PTHR43630:SF2">
    <property type="entry name" value="GLYCOSYLTRANSFERASE"/>
    <property type="match status" value="1"/>
</dbReference>
<dbReference type="InterPro" id="IPR029044">
    <property type="entry name" value="Nucleotide-diphossugar_trans"/>
</dbReference>
<sequence>MNDDNKISVVINTYNAERHLQQVIDAAKGFDEIVVCDMESTDNTVNIAQNNGCRVVTFEKRDYNIVEPARQFAIESATFSWVLVLDADEIVSKQLTAYLYEHISKPDCEEGVAIPRKNYFMGKFMHASYPDYILRFFKKDLTTWPPIIHASPIVKGRVIRLPRNRKDLAFEHLANDSIATLNHKNNVYSDNEISKRRDKHYGIGALLVRPSFRFIRAYILKGGFKDGVAGFIYAVWQGIYQFTIVAKIMEYKRKQND</sequence>
<proteinExistence type="inferred from homology"/>
<dbReference type="PANTHER" id="PTHR43630">
    <property type="entry name" value="POLY-BETA-1,6-N-ACETYL-D-GLUCOSAMINE SYNTHASE"/>
    <property type="match status" value="1"/>
</dbReference>
<dbReference type="AlphaFoldDB" id="A0A318HV69"/>
<dbReference type="InterPro" id="IPR001173">
    <property type="entry name" value="Glyco_trans_2-like"/>
</dbReference>
<feature type="domain" description="Glycosyltransferase 2-like" evidence="2">
    <location>
        <begin position="8"/>
        <end position="126"/>
    </location>
</feature>
<dbReference type="GO" id="GO:0016740">
    <property type="term" value="F:transferase activity"/>
    <property type="evidence" value="ECO:0007669"/>
    <property type="project" value="UniProtKB-KW"/>
</dbReference>
<dbReference type="EMBL" id="QJJX01000026">
    <property type="protein sequence ID" value="PXX20966.1"/>
    <property type="molecule type" value="Genomic_DNA"/>
</dbReference>
<accession>A0A318HV69</accession>
<dbReference type="OrthoDB" id="9815923at2"/>
<evidence type="ECO:0000313" key="4">
    <source>
        <dbReference type="Proteomes" id="UP000248314"/>
    </source>
</evidence>
<evidence type="ECO:0000256" key="1">
    <source>
        <dbReference type="ARBA" id="ARBA00038494"/>
    </source>
</evidence>
<dbReference type="Gene3D" id="3.90.550.10">
    <property type="entry name" value="Spore Coat Polysaccharide Biosynthesis Protein SpsA, Chain A"/>
    <property type="match status" value="1"/>
</dbReference>
<dbReference type="Proteomes" id="UP000248314">
    <property type="component" value="Unassembled WGS sequence"/>
</dbReference>
<dbReference type="Pfam" id="PF00535">
    <property type="entry name" value="Glycos_transf_2"/>
    <property type="match status" value="1"/>
</dbReference>
<comment type="caution">
    <text evidence="3">The sequence shown here is derived from an EMBL/GenBank/DDBJ whole genome shotgun (WGS) entry which is preliminary data.</text>
</comment>
<evidence type="ECO:0000259" key="2">
    <source>
        <dbReference type="Pfam" id="PF00535"/>
    </source>
</evidence>
<name>A0A318HV69_9BACT</name>